<feature type="region of interest" description="Disordered" evidence="1">
    <location>
        <begin position="154"/>
        <end position="176"/>
    </location>
</feature>
<feature type="compositionally biased region" description="Polar residues" evidence="1">
    <location>
        <begin position="261"/>
        <end position="275"/>
    </location>
</feature>
<protein>
    <submittedName>
        <fullName evidence="2">Uncharacterized protein</fullName>
    </submittedName>
</protein>
<comment type="caution">
    <text evidence="2">The sequence shown here is derived from an EMBL/GenBank/DDBJ whole genome shotgun (WGS) entry which is preliminary data.</text>
</comment>
<feature type="compositionally biased region" description="Low complexity" evidence="1">
    <location>
        <begin position="241"/>
        <end position="253"/>
    </location>
</feature>
<proteinExistence type="predicted"/>
<feature type="compositionally biased region" description="Low complexity" evidence="1">
    <location>
        <begin position="281"/>
        <end position="294"/>
    </location>
</feature>
<accession>A0AA39ZG13</accession>
<dbReference type="Proteomes" id="UP001174997">
    <property type="component" value="Unassembled WGS sequence"/>
</dbReference>
<name>A0AA39ZG13_9PEZI</name>
<feature type="region of interest" description="Disordered" evidence="1">
    <location>
        <begin position="373"/>
        <end position="399"/>
    </location>
</feature>
<evidence type="ECO:0000256" key="1">
    <source>
        <dbReference type="SAM" id="MobiDB-lite"/>
    </source>
</evidence>
<dbReference type="AlphaFoldDB" id="A0AA39ZG13"/>
<sequence length="399" mass="43995">MTSQIPQPQLKKKASFRDRFKSWQKPAPPALEVIEEPKPKFVYEPKHAASDFSRMPVTSVSSQRHHSFDPRRTAPEGTTRINARGGVRRTDEAVKPAPQLALQHELARRDSKSKRYSYTLVEDPLRVSQAAAVHQVPISTRPITWNQAPAELRRASHTPTRHHSHNQPTRQPRASPSTDFELFLAQAEAEERAHSEAILRQISQRAAAAQAAYPHRPAVHPNPHTQFASAVSDVSAATTAIGGRTSVSGGSKNSSRRSRDAASTGTGARSHSSFTRPHPRQVPQQQPQQQSQPQAHHKRHSRNASWATGASVELTKLGPFSAEAAPPVQPVHVLGVDEAFEPPHQQASQPKTLRRQSSIAQKIAEYIRPSRQIDGGVGYQRSGSKRHSQAIPKVETLAE</sequence>
<feature type="region of interest" description="Disordered" evidence="1">
    <location>
        <begin position="53"/>
        <end position="99"/>
    </location>
</feature>
<reference evidence="2" key="1">
    <citation type="submission" date="2023-06" db="EMBL/GenBank/DDBJ databases">
        <title>Genome-scale phylogeny and comparative genomics of the fungal order Sordariales.</title>
        <authorList>
            <consortium name="Lawrence Berkeley National Laboratory"/>
            <person name="Hensen N."/>
            <person name="Bonometti L."/>
            <person name="Westerberg I."/>
            <person name="Brannstrom I.O."/>
            <person name="Guillou S."/>
            <person name="Cros-Aarteil S."/>
            <person name="Calhoun S."/>
            <person name="Haridas S."/>
            <person name="Kuo A."/>
            <person name="Mondo S."/>
            <person name="Pangilinan J."/>
            <person name="Riley R."/>
            <person name="Labutti K."/>
            <person name="Andreopoulos B."/>
            <person name="Lipzen A."/>
            <person name="Chen C."/>
            <person name="Yanf M."/>
            <person name="Daum C."/>
            <person name="Ng V."/>
            <person name="Clum A."/>
            <person name="Steindorff A."/>
            <person name="Ohm R."/>
            <person name="Martin F."/>
            <person name="Silar P."/>
            <person name="Natvig D."/>
            <person name="Lalanne C."/>
            <person name="Gautier V."/>
            <person name="Ament-Velasquez S.L."/>
            <person name="Kruys A."/>
            <person name="Hutchinson M.I."/>
            <person name="Powell A.J."/>
            <person name="Barry K."/>
            <person name="Miller A.N."/>
            <person name="Grigoriev I.V."/>
            <person name="Debuchy R."/>
            <person name="Gladieux P."/>
            <person name="Thoren M.H."/>
            <person name="Johannesson H."/>
        </authorList>
    </citation>
    <scope>NUCLEOTIDE SEQUENCE</scope>
    <source>
        <strain evidence="2">CBS 307.81</strain>
    </source>
</reference>
<evidence type="ECO:0000313" key="3">
    <source>
        <dbReference type="Proteomes" id="UP001174997"/>
    </source>
</evidence>
<dbReference type="EMBL" id="JAULSY010000033">
    <property type="protein sequence ID" value="KAK0670327.1"/>
    <property type="molecule type" value="Genomic_DNA"/>
</dbReference>
<keyword evidence="3" id="KW-1185">Reference proteome</keyword>
<feature type="compositionally biased region" description="Polar residues" evidence="1">
    <location>
        <begin position="166"/>
        <end position="176"/>
    </location>
</feature>
<feature type="region of interest" description="Disordered" evidence="1">
    <location>
        <begin position="1"/>
        <end position="31"/>
    </location>
</feature>
<feature type="region of interest" description="Disordered" evidence="1">
    <location>
        <begin position="241"/>
        <end position="306"/>
    </location>
</feature>
<evidence type="ECO:0000313" key="2">
    <source>
        <dbReference type="EMBL" id="KAK0670327.1"/>
    </source>
</evidence>
<organism evidence="2 3">
    <name type="scientific">Cercophora samala</name>
    <dbReference type="NCBI Taxonomy" id="330535"/>
    <lineage>
        <taxon>Eukaryota</taxon>
        <taxon>Fungi</taxon>
        <taxon>Dikarya</taxon>
        <taxon>Ascomycota</taxon>
        <taxon>Pezizomycotina</taxon>
        <taxon>Sordariomycetes</taxon>
        <taxon>Sordariomycetidae</taxon>
        <taxon>Sordariales</taxon>
        <taxon>Lasiosphaeriaceae</taxon>
        <taxon>Cercophora</taxon>
    </lineage>
</organism>
<gene>
    <name evidence="2" type="ORF">QBC41DRAFT_301721</name>
</gene>
<feature type="compositionally biased region" description="Basic residues" evidence="1">
    <location>
        <begin position="155"/>
        <end position="165"/>
    </location>
</feature>